<evidence type="ECO:0008006" key="4">
    <source>
        <dbReference type="Google" id="ProtNLM"/>
    </source>
</evidence>
<protein>
    <recommendedName>
        <fullName evidence="4">Helitron helicase-like domain-containing protein</fullName>
    </recommendedName>
</protein>
<proteinExistence type="predicted"/>
<sequence length="148" mass="17015">PLGQMKVRMSDNTLESQSEEGAEHDPVYMIPRGNKPANEYSNPNLLLGVFPTLFPYGFGALEDSTRPVQINFREHVRYLLSYGDRRFEEHYSFIFVLFNILQRRTACFHAQLMASRPYFQRSAQLLETLSSEDVATALLNISKASYTK</sequence>
<dbReference type="Proteomes" id="UP000663848">
    <property type="component" value="Unassembled WGS sequence"/>
</dbReference>
<feature type="region of interest" description="Disordered" evidence="1">
    <location>
        <begin position="1"/>
        <end position="33"/>
    </location>
</feature>
<organism evidence="2 3">
    <name type="scientific">Rotaria socialis</name>
    <dbReference type="NCBI Taxonomy" id="392032"/>
    <lineage>
        <taxon>Eukaryota</taxon>
        <taxon>Metazoa</taxon>
        <taxon>Spiralia</taxon>
        <taxon>Gnathifera</taxon>
        <taxon>Rotifera</taxon>
        <taxon>Eurotatoria</taxon>
        <taxon>Bdelloidea</taxon>
        <taxon>Philodinida</taxon>
        <taxon>Philodinidae</taxon>
        <taxon>Rotaria</taxon>
    </lineage>
</organism>
<reference evidence="2" key="1">
    <citation type="submission" date="2021-02" db="EMBL/GenBank/DDBJ databases">
        <authorList>
            <person name="Nowell W R."/>
        </authorList>
    </citation>
    <scope>NUCLEOTIDE SEQUENCE</scope>
</reference>
<gene>
    <name evidence="2" type="ORF">QYT958_LOCUS39950</name>
</gene>
<evidence type="ECO:0000313" key="2">
    <source>
        <dbReference type="EMBL" id="CAF5021064.1"/>
    </source>
</evidence>
<name>A0A822BET4_9BILA</name>
<evidence type="ECO:0000256" key="1">
    <source>
        <dbReference type="SAM" id="MobiDB-lite"/>
    </source>
</evidence>
<dbReference type="AlphaFoldDB" id="A0A822BET4"/>
<evidence type="ECO:0000313" key="3">
    <source>
        <dbReference type="Proteomes" id="UP000663848"/>
    </source>
</evidence>
<feature type="non-terminal residue" evidence="2">
    <location>
        <position position="148"/>
    </location>
</feature>
<dbReference type="EMBL" id="CAJOBR010038974">
    <property type="protein sequence ID" value="CAF5021064.1"/>
    <property type="molecule type" value="Genomic_DNA"/>
</dbReference>
<feature type="non-terminal residue" evidence="2">
    <location>
        <position position="1"/>
    </location>
</feature>
<accession>A0A822BET4</accession>
<comment type="caution">
    <text evidence="2">The sequence shown here is derived from an EMBL/GenBank/DDBJ whole genome shotgun (WGS) entry which is preliminary data.</text>
</comment>